<name>A0A9K3JZT7_HELAN</name>
<keyword evidence="4" id="KW-1185">Reference proteome</keyword>
<dbReference type="AlphaFoldDB" id="A0A9K3JZT7"/>
<reference evidence="3" key="1">
    <citation type="journal article" date="2017" name="Nature">
        <title>The sunflower genome provides insights into oil metabolism, flowering and Asterid evolution.</title>
        <authorList>
            <person name="Badouin H."/>
            <person name="Gouzy J."/>
            <person name="Grassa C.J."/>
            <person name="Murat F."/>
            <person name="Staton S.E."/>
            <person name="Cottret L."/>
            <person name="Lelandais-Briere C."/>
            <person name="Owens G.L."/>
            <person name="Carrere S."/>
            <person name="Mayjonade B."/>
            <person name="Legrand L."/>
            <person name="Gill N."/>
            <person name="Kane N.C."/>
            <person name="Bowers J.E."/>
            <person name="Hubner S."/>
            <person name="Bellec A."/>
            <person name="Berard A."/>
            <person name="Berges H."/>
            <person name="Blanchet N."/>
            <person name="Boniface M.C."/>
            <person name="Brunel D."/>
            <person name="Catrice O."/>
            <person name="Chaidir N."/>
            <person name="Claudel C."/>
            <person name="Donnadieu C."/>
            <person name="Faraut T."/>
            <person name="Fievet G."/>
            <person name="Helmstetter N."/>
            <person name="King M."/>
            <person name="Knapp S.J."/>
            <person name="Lai Z."/>
            <person name="Le Paslier M.C."/>
            <person name="Lippi Y."/>
            <person name="Lorenzon L."/>
            <person name="Mandel J.R."/>
            <person name="Marage G."/>
            <person name="Marchand G."/>
            <person name="Marquand E."/>
            <person name="Bret-Mestries E."/>
            <person name="Morien E."/>
            <person name="Nambeesan S."/>
            <person name="Nguyen T."/>
            <person name="Pegot-Espagnet P."/>
            <person name="Pouilly N."/>
            <person name="Raftis F."/>
            <person name="Sallet E."/>
            <person name="Schiex T."/>
            <person name="Thomas J."/>
            <person name="Vandecasteele C."/>
            <person name="Vares D."/>
            <person name="Vear F."/>
            <person name="Vautrin S."/>
            <person name="Crespi M."/>
            <person name="Mangin B."/>
            <person name="Burke J.M."/>
            <person name="Salse J."/>
            <person name="Munos S."/>
            <person name="Vincourt P."/>
            <person name="Rieseberg L.H."/>
            <person name="Langlade N.B."/>
        </authorList>
    </citation>
    <scope>NUCLEOTIDE SEQUENCE</scope>
    <source>
        <tissue evidence="3">Leaves</tissue>
    </source>
</reference>
<feature type="region of interest" description="Disordered" evidence="1">
    <location>
        <begin position="120"/>
        <end position="146"/>
    </location>
</feature>
<reference evidence="3" key="2">
    <citation type="submission" date="2020-06" db="EMBL/GenBank/DDBJ databases">
        <title>Helianthus annuus Genome sequencing and assembly Release 2.</title>
        <authorList>
            <person name="Gouzy J."/>
            <person name="Langlade N."/>
            <person name="Munos S."/>
        </authorList>
    </citation>
    <scope>NUCLEOTIDE SEQUENCE</scope>
    <source>
        <tissue evidence="3">Leaves</tissue>
    </source>
</reference>
<accession>A0A9K3JZT7</accession>
<dbReference type="Proteomes" id="UP000215914">
    <property type="component" value="Unassembled WGS sequence"/>
</dbReference>
<sequence>MLVLCTHNVIPRRGDKMEVRFLKVPVLYMLMHGSPMVPFQFLVLNNIYIGRNSGERKIIPHCRLITALLKLYGTIRAEDKGSYKRFKPFDIQHLGSGWKYKESERYHKLKSDGKRWRALKAGARPLRPGEADEPETSDDEVSGDDDYREDTFIVDVEMGGGAGPSSGVHGVGMQSGYIISAFDYAQQPYDPYWAHTGNMGQVIEQRRPPTFGNWSEPNQMVFDQQTYMGASMERALKQSYDRQEQCNQAHMYVHQEEMNNRYIDDRHRRMHDAWHAGQPVVADPSLLLYLEDLRR</sequence>
<keyword evidence="2" id="KW-1133">Transmembrane helix</keyword>
<comment type="caution">
    <text evidence="3">The sequence shown here is derived from an EMBL/GenBank/DDBJ whole genome shotgun (WGS) entry which is preliminary data.</text>
</comment>
<keyword evidence="2" id="KW-0812">Transmembrane</keyword>
<evidence type="ECO:0000256" key="2">
    <source>
        <dbReference type="SAM" id="Phobius"/>
    </source>
</evidence>
<proteinExistence type="predicted"/>
<dbReference type="Gramene" id="mRNA:HanXRQr2_Chr01g0044171">
    <property type="protein sequence ID" value="CDS:HanXRQr2_Chr01g0044171.1"/>
    <property type="gene ID" value="HanXRQr2_Chr01g0044171"/>
</dbReference>
<protein>
    <submittedName>
        <fullName evidence="3">Uncharacterized protein</fullName>
    </submittedName>
</protein>
<feature type="transmembrane region" description="Helical" evidence="2">
    <location>
        <begin position="26"/>
        <end position="49"/>
    </location>
</feature>
<evidence type="ECO:0000313" key="3">
    <source>
        <dbReference type="EMBL" id="KAF5823983.1"/>
    </source>
</evidence>
<keyword evidence="2" id="KW-0472">Membrane</keyword>
<feature type="compositionally biased region" description="Acidic residues" evidence="1">
    <location>
        <begin position="131"/>
        <end position="146"/>
    </location>
</feature>
<evidence type="ECO:0000313" key="4">
    <source>
        <dbReference type="Proteomes" id="UP000215914"/>
    </source>
</evidence>
<organism evidence="3 4">
    <name type="scientific">Helianthus annuus</name>
    <name type="common">Common sunflower</name>
    <dbReference type="NCBI Taxonomy" id="4232"/>
    <lineage>
        <taxon>Eukaryota</taxon>
        <taxon>Viridiplantae</taxon>
        <taxon>Streptophyta</taxon>
        <taxon>Embryophyta</taxon>
        <taxon>Tracheophyta</taxon>
        <taxon>Spermatophyta</taxon>
        <taxon>Magnoliopsida</taxon>
        <taxon>eudicotyledons</taxon>
        <taxon>Gunneridae</taxon>
        <taxon>Pentapetalae</taxon>
        <taxon>asterids</taxon>
        <taxon>campanulids</taxon>
        <taxon>Asterales</taxon>
        <taxon>Asteraceae</taxon>
        <taxon>Asteroideae</taxon>
        <taxon>Heliantheae alliance</taxon>
        <taxon>Heliantheae</taxon>
        <taxon>Helianthus</taxon>
    </lineage>
</organism>
<dbReference type="EMBL" id="MNCJ02000316">
    <property type="protein sequence ID" value="KAF5823983.1"/>
    <property type="molecule type" value="Genomic_DNA"/>
</dbReference>
<gene>
    <name evidence="3" type="ORF">HanXRQr2_Chr01g0044171</name>
</gene>
<evidence type="ECO:0000256" key="1">
    <source>
        <dbReference type="SAM" id="MobiDB-lite"/>
    </source>
</evidence>